<dbReference type="Proteomes" id="UP001597307">
    <property type="component" value="Unassembled WGS sequence"/>
</dbReference>
<gene>
    <name evidence="2" type="ORF">ACFSFX_14300</name>
</gene>
<evidence type="ECO:0000256" key="1">
    <source>
        <dbReference type="SAM" id="MobiDB-lite"/>
    </source>
</evidence>
<keyword evidence="3" id="KW-1185">Reference proteome</keyword>
<name>A0ABW4QAV8_9MICC</name>
<comment type="caution">
    <text evidence="2">The sequence shown here is derived from an EMBL/GenBank/DDBJ whole genome shotgun (WGS) entry which is preliminary data.</text>
</comment>
<feature type="region of interest" description="Disordered" evidence="1">
    <location>
        <begin position="1"/>
        <end position="22"/>
    </location>
</feature>
<sequence>MSTPPPDPVPPEVPDQAPDSDQLKDDLRKVFDSQIPNYGDYNLVFAANERYQQPETDGARLTMPKYYVLGYRWKPTEIMIAPVDSHTLAGTGIPVEINMTNLSHVHRLASGQYEVGTSTGKTFQFGVQPEARFSSGPHSQLVIDQRDDHQDFDAFMAAFIAMA</sequence>
<reference evidence="3" key="1">
    <citation type="journal article" date="2019" name="Int. J. Syst. Evol. Microbiol.">
        <title>The Global Catalogue of Microorganisms (GCM) 10K type strain sequencing project: providing services to taxonomists for standard genome sequencing and annotation.</title>
        <authorList>
            <consortium name="The Broad Institute Genomics Platform"/>
            <consortium name="The Broad Institute Genome Sequencing Center for Infectious Disease"/>
            <person name="Wu L."/>
            <person name="Ma J."/>
        </authorList>
    </citation>
    <scope>NUCLEOTIDE SEQUENCE [LARGE SCALE GENOMIC DNA]</scope>
    <source>
        <strain evidence="3">JCM 11496</strain>
    </source>
</reference>
<dbReference type="EMBL" id="JBHUGA010000060">
    <property type="protein sequence ID" value="MFD1847759.1"/>
    <property type="molecule type" value="Genomic_DNA"/>
</dbReference>
<protein>
    <submittedName>
        <fullName evidence="2">Uncharacterized protein</fullName>
    </submittedName>
</protein>
<proteinExistence type="predicted"/>
<evidence type="ECO:0000313" key="3">
    <source>
        <dbReference type="Proteomes" id="UP001597307"/>
    </source>
</evidence>
<feature type="compositionally biased region" description="Pro residues" evidence="1">
    <location>
        <begin position="1"/>
        <end position="13"/>
    </location>
</feature>
<organism evidence="2 3">
    <name type="scientific">Arthrobacter flavus</name>
    <dbReference type="NCBI Taxonomy" id="95172"/>
    <lineage>
        <taxon>Bacteria</taxon>
        <taxon>Bacillati</taxon>
        <taxon>Actinomycetota</taxon>
        <taxon>Actinomycetes</taxon>
        <taxon>Micrococcales</taxon>
        <taxon>Micrococcaceae</taxon>
        <taxon>Arthrobacter</taxon>
    </lineage>
</organism>
<accession>A0ABW4QAV8</accession>
<dbReference type="RefSeq" id="WP_343880896.1">
    <property type="nucleotide sequence ID" value="NZ_BAAAIJ010000051.1"/>
</dbReference>
<evidence type="ECO:0000313" key="2">
    <source>
        <dbReference type="EMBL" id="MFD1847759.1"/>
    </source>
</evidence>